<reference evidence="1 2" key="1">
    <citation type="submission" date="2012-06" db="EMBL/GenBank/DDBJ databases">
        <title>Finished chromosome of genome of Crinalium epipsammum PCC 9333.</title>
        <authorList>
            <consortium name="US DOE Joint Genome Institute"/>
            <person name="Gugger M."/>
            <person name="Coursin T."/>
            <person name="Rippka R."/>
            <person name="Tandeau De Marsac N."/>
            <person name="Huntemann M."/>
            <person name="Wei C.-L."/>
            <person name="Han J."/>
            <person name="Detter J.C."/>
            <person name="Han C."/>
            <person name="Tapia R."/>
            <person name="Davenport K."/>
            <person name="Daligault H."/>
            <person name="Erkkila T."/>
            <person name="Gu W."/>
            <person name="Munk A.C.C."/>
            <person name="Teshima H."/>
            <person name="Xu Y."/>
            <person name="Chain P."/>
            <person name="Chen A."/>
            <person name="Krypides N."/>
            <person name="Mavromatis K."/>
            <person name="Markowitz V."/>
            <person name="Szeto E."/>
            <person name="Ivanova N."/>
            <person name="Mikhailova N."/>
            <person name="Ovchinnikova G."/>
            <person name="Pagani I."/>
            <person name="Pati A."/>
            <person name="Goodwin L."/>
            <person name="Peters L."/>
            <person name="Pitluck S."/>
            <person name="Woyke T."/>
            <person name="Kerfeld C."/>
        </authorList>
    </citation>
    <scope>NUCLEOTIDE SEQUENCE [LARGE SCALE GENOMIC DNA]</scope>
    <source>
        <strain evidence="1 2">PCC 9333</strain>
    </source>
</reference>
<sequence>MADPQELSAQFLTREESIKVDAALLTSQDKFVTRLALYALKSLKQIAQETGAPIENITPQQLSAWIEKDETFKQEIENDATFEDFFTRLVISSLNPLKQVSQAANLPIEDLTVEQVIAWFEKQAKLK</sequence>
<evidence type="ECO:0000313" key="1">
    <source>
        <dbReference type="EMBL" id="AFZ11922.1"/>
    </source>
</evidence>
<dbReference type="EMBL" id="CP003620">
    <property type="protein sequence ID" value="AFZ11922.1"/>
    <property type="molecule type" value="Genomic_DNA"/>
</dbReference>
<dbReference type="STRING" id="1173022.Cri9333_1007"/>
<dbReference type="AlphaFoldDB" id="K9VWP6"/>
<gene>
    <name evidence="1" type="ORF">Cri9333_1007</name>
</gene>
<dbReference type="HOGENOM" id="CLU_155298_0_0_3"/>
<evidence type="ECO:0000313" key="2">
    <source>
        <dbReference type="Proteomes" id="UP000010472"/>
    </source>
</evidence>
<dbReference type="PANTHER" id="PTHR36382">
    <property type="entry name" value="OSJNBA0043L09.26 PROTEIN"/>
    <property type="match status" value="1"/>
</dbReference>
<dbReference type="Proteomes" id="UP000010472">
    <property type="component" value="Chromosome"/>
</dbReference>
<organism evidence="1 2">
    <name type="scientific">Crinalium epipsammum PCC 9333</name>
    <dbReference type="NCBI Taxonomy" id="1173022"/>
    <lineage>
        <taxon>Bacteria</taxon>
        <taxon>Bacillati</taxon>
        <taxon>Cyanobacteriota</taxon>
        <taxon>Cyanophyceae</taxon>
        <taxon>Gomontiellales</taxon>
        <taxon>Gomontiellaceae</taxon>
        <taxon>Crinalium</taxon>
    </lineage>
</organism>
<dbReference type="RefSeq" id="WP_015202044.1">
    <property type="nucleotide sequence ID" value="NC_019753.1"/>
</dbReference>
<keyword evidence="2" id="KW-1185">Reference proteome</keyword>
<protein>
    <submittedName>
        <fullName evidence="1">Uncharacterized protein</fullName>
    </submittedName>
</protein>
<dbReference type="eggNOG" id="ENOG5032TZB">
    <property type="taxonomic scope" value="Bacteria"/>
</dbReference>
<name>K9VWP6_9CYAN</name>
<dbReference type="PANTHER" id="PTHR36382:SF2">
    <property type="entry name" value="OS04G0635700 PROTEIN"/>
    <property type="match status" value="1"/>
</dbReference>
<proteinExistence type="predicted"/>
<dbReference type="OrthoDB" id="514810at2"/>
<dbReference type="KEGG" id="cep:Cri9333_1007"/>
<accession>K9VWP6</accession>